<evidence type="ECO:0000259" key="1">
    <source>
        <dbReference type="Pfam" id="PF13403"/>
    </source>
</evidence>
<dbReference type="EMBL" id="AP012035">
    <property type="protein sequence ID" value="BAJ80575.1"/>
    <property type="molecule type" value="Genomic_DNA"/>
</dbReference>
<dbReference type="HOGENOM" id="CLU_469003_0_0_5"/>
<gene>
    <name evidence="2" type="ordered locus">ACMV_12280</name>
</gene>
<protein>
    <recommendedName>
        <fullName evidence="1">Hedgehog/Intein (Hint) domain-containing protein</fullName>
    </recommendedName>
</protein>
<dbReference type="SUPFAM" id="SSF51294">
    <property type="entry name" value="Hedgehog/intein (Hint) domain"/>
    <property type="match status" value="1"/>
</dbReference>
<dbReference type="InterPro" id="IPR036844">
    <property type="entry name" value="Hint_dom_sf"/>
</dbReference>
<evidence type="ECO:0000313" key="3">
    <source>
        <dbReference type="Proteomes" id="UP000007100"/>
    </source>
</evidence>
<feature type="domain" description="Hedgehog/Intein (Hint)" evidence="1">
    <location>
        <begin position="296"/>
        <end position="431"/>
    </location>
</feature>
<dbReference type="Gene3D" id="2.170.16.10">
    <property type="entry name" value="Hedgehog/Intein (Hint) domain"/>
    <property type="match status" value="1"/>
</dbReference>
<evidence type="ECO:0000313" key="2">
    <source>
        <dbReference type="EMBL" id="BAJ80575.1"/>
    </source>
</evidence>
<reference evidence="2 3" key="1">
    <citation type="submission" date="2010-12" db="EMBL/GenBank/DDBJ databases">
        <title>Whole genome sequence of Acidiphilium multivorum AIU301.</title>
        <authorList>
            <person name="Narita-Yamada S."/>
            <person name="Nakamura S."/>
            <person name="Ito N."/>
            <person name="Takarada H."/>
            <person name="Katano Y."/>
            <person name="Nakazawa H."/>
            <person name="Hosoyama A."/>
            <person name="Yamada R."/>
            <person name="Fujita N."/>
        </authorList>
    </citation>
    <scope>NUCLEOTIDE SEQUENCE [LARGE SCALE GENOMIC DNA]</scope>
    <source>
        <strain evidence="3">DSM 11245 / JCM 8867 / AIU301</strain>
    </source>
</reference>
<dbReference type="Proteomes" id="UP000007100">
    <property type="component" value="Chromosome"/>
</dbReference>
<dbReference type="OrthoDB" id="7284755at2"/>
<dbReference type="InterPro" id="IPR028992">
    <property type="entry name" value="Hedgehog/Intein_dom"/>
</dbReference>
<dbReference type="Pfam" id="PF13403">
    <property type="entry name" value="Hint_2"/>
    <property type="match status" value="1"/>
</dbReference>
<dbReference type="KEGG" id="amv:ACMV_12280"/>
<accession>F0IXR5</accession>
<sequence length="605" mass="62510">MMTGPGRWRCAMADHPTTEFFRPDTTPSADWGAAGNWSGGTVPSAGVTAEIVGLFASIDPTMTIETAIRLEGGADAAGLVGNGGAVALGRNSWLDVAAAADLFAYDSAVGMGTISLACDATLNVVVDLGALTGLPGAAPPSFGNDGTIDIGAGALVEIGGTAFDNRGTVDIAAGTLAVEGGAVQGGGLIALSGGASALLADGVAGQIFLFGPGGGTLTLDDPYLGRGVTIADLAPGDTIVLPTLRNGEVRETGDTVSLIDATGHVDGQFVLRDAAGFHVETGSGGTTISGGAYDPPCFARGTLILTRQGLRPVETLAAGDEVVTADGKLVPVIWTGSRTLDLAMHPAPEKVKPVCFAPGSMADGVPARRLRLSPDHAVWFDNLLIPAKFLVNGATITQDEACLAITYYHVELARHDVILAEGAPCESYLDTGNRAGFTTAQAWPVRDLRWDRDACAPLCTGGPALLAVRQQLHHRALSEGFRVGTVRDAALWTGGVILPVETADWLSLPSGHDGRAILRSSCFVPACVDPASDDRRTLGVALAALQTDLGEIELDNCAVQGFHNRASGDAARWTNGRGEIMLPRQARRIRVCLEAFPRLWQRAGG</sequence>
<keyword evidence="3" id="KW-1185">Reference proteome</keyword>
<name>F0IXR5_ACIMA</name>
<dbReference type="AlphaFoldDB" id="F0IXR5"/>
<proteinExistence type="predicted"/>
<organism evidence="2 3">
    <name type="scientific">Acidiphilium multivorum (strain DSM 11245 / JCM 8867 / NBRC 100883 / AIU 301)</name>
    <dbReference type="NCBI Taxonomy" id="926570"/>
    <lineage>
        <taxon>Bacteria</taxon>
        <taxon>Pseudomonadati</taxon>
        <taxon>Pseudomonadota</taxon>
        <taxon>Alphaproteobacteria</taxon>
        <taxon>Acetobacterales</taxon>
        <taxon>Acidocellaceae</taxon>
        <taxon>Acidiphilium</taxon>
    </lineage>
</organism>